<dbReference type="AlphaFoldDB" id="A0A3Q2CTJ8"/>
<dbReference type="InterPro" id="IPR016186">
    <property type="entry name" value="C-type_lectin-like/link_sf"/>
</dbReference>
<dbReference type="PROSITE" id="PS50041">
    <property type="entry name" value="C_TYPE_LECTIN_2"/>
    <property type="match status" value="1"/>
</dbReference>
<dbReference type="GeneTree" id="ENSGT01150000287644"/>
<dbReference type="Proteomes" id="UP000265020">
    <property type="component" value="Unassembled WGS sequence"/>
</dbReference>
<accession>A0A3Q2CTJ8</accession>
<dbReference type="InterPro" id="IPR016187">
    <property type="entry name" value="CTDL_fold"/>
</dbReference>
<dbReference type="Pfam" id="PF00059">
    <property type="entry name" value="Lectin_C"/>
    <property type="match status" value="1"/>
</dbReference>
<dbReference type="InterPro" id="IPR001304">
    <property type="entry name" value="C-type_lectin-like"/>
</dbReference>
<dbReference type="Ensembl" id="ENSCVAT00000000744.1">
    <property type="protein sequence ID" value="ENSCVAP00000008964.1"/>
    <property type="gene ID" value="ENSCVAG00000010859.1"/>
</dbReference>
<dbReference type="OMA" id="CCCKEWK"/>
<keyword evidence="3" id="KW-1185">Reference proteome</keyword>
<dbReference type="CDD" id="cd00037">
    <property type="entry name" value="CLECT"/>
    <property type="match status" value="1"/>
</dbReference>
<dbReference type="SUPFAM" id="SSF56436">
    <property type="entry name" value="C-type lectin-like"/>
    <property type="match status" value="1"/>
</dbReference>
<reference evidence="2" key="1">
    <citation type="submission" date="2025-08" db="UniProtKB">
        <authorList>
            <consortium name="Ensembl"/>
        </authorList>
    </citation>
    <scope>IDENTIFICATION</scope>
</reference>
<protein>
    <recommendedName>
        <fullName evidence="1">C-type lectin domain-containing protein</fullName>
    </recommendedName>
</protein>
<proteinExistence type="predicted"/>
<evidence type="ECO:0000259" key="1">
    <source>
        <dbReference type="PROSITE" id="PS50041"/>
    </source>
</evidence>
<feature type="domain" description="C-type lectin" evidence="1">
    <location>
        <begin position="34"/>
        <end position="125"/>
    </location>
</feature>
<sequence>MEKIIFCFLILTSFCCWGEIYVFVDSPQRSWRYERKTWEDALEHCRKNDGDLISLLSEVENHIAHSRIHHSALTQQVWIGMRYLGDSWMWVNGDPVLYTASTTKGDQDYQCPRLRRCGALTKEGKIKSLIGYIHNI</sequence>
<dbReference type="InterPro" id="IPR050111">
    <property type="entry name" value="C-type_lectin/snaclec_domain"/>
</dbReference>
<dbReference type="Gene3D" id="3.10.100.10">
    <property type="entry name" value="Mannose-Binding Protein A, subunit A"/>
    <property type="match status" value="1"/>
</dbReference>
<evidence type="ECO:0000313" key="2">
    <source>
        <dbReference type="Ensembl" id="ENSCVAP00000008964.1"/>
    </source>
</evidence>
<evidence type="ECO:0000313" key="3">
    <source>
        <dbReference type="Proteomes" id="UP000265020"/>
    </source>
</evidence>
<reference evidence="2" key="2">
    <citation type="submission" date="2025-09" db="UniProtKB">
        <authorList>
            <consortium name="Ensembl"/>
        </authorList>
    </citation>
    <scope>IDENTIFICATION</scope>
</reference>
<dbReference type="PANTHER" id="PTHR22803">
    <property type="entry name" value="MANNOSE, PHOSPHOLIPASE, LECTIN RECEPTOR RELATED"/>
    <property type="match status" value="1"/>
</dbReference>
<name>A0A3Q2CTJ8_CYPVA</name>
<organism evidence="2 3">
    <name type="scientific">Cyprinodon variegatus</name>
    <name type="common">Sheepshead minnow</name>
    <dbReference type="NCBI Taxonomy" id="28743"/>
    <lineage>
        <taxon>Eukaryota</taxon>
        <taxon>Metazoa</taxon>
        <taxon>Chordata</taxon>
        <taxon>Craniata</taxon>
        <taxon>Vertebrata</taxon>
        <taxon>Euteleostomi</taxon>
        <taxon>Actinopterygii</taxon>
        <taxon>Neopterygii</taxon>
        <taxon>Teleostei</taxon>
        <taxon>Neoteleostei</taxon>
        <taxon>Acanthomorphata</taxon>
        <taxon>Ovalentaria</taxon>
        <taxon>Atherinomorphae</taxon>
        <taxon>Cyprinodontiformes</taxon>
        <taxon>Cyprinodontidae</taxon>
        <taxon>Cyprinodon</taxon>
    </lineage>
</organism>